<dbReference type="InterPro" id="IPR033454">
    <property type="entry name" value="RecG_wedge"/>
</dbReference>
<dbReference type="CDD" id="cd04488">
    <property type="entry name" value="RecG_wedge_OBF"/>
    <property type="match status" value="1"/>
</dbReference>
<evidence type="ECO:0000259" key="11">
    <source>
        <dbReference type="PROSITE" id="PS51194"/>
    </source>
</evidence>
<dbReference type="Pfam" id="PF00271">
    <property type="entry name" value="Helicase_C"/>
    <property type="match status" value="1"/>
</dbReference>
<dbReference type="STRING" id="889378.Spiaf_2227"/>
<dbReference type="InterPro" id="IPR014001">
    <property type="entry name" value="Helicase_ATP-bd"/>
</dbReference>
<accession>H9UL70</accession>
<keyword evidence="3" id="KW-0378">Hydrolase</keyword>
<name>H9UL70_SPIAZ</name>
<dbReference type="InterPro" id="IPR001650">
    <property type="entry name" value="Helicase_C-like"/>
</dbReference>
<dbReference type="AlphaFoldDB" id="H9UL70"/>
<keyword evidence="2" id="KW-0227">DNA damage</keyword>
<feature type="compositionally biased region" description="Polar residues" evidence="9">
    <location>
        <begin position="201"/>
        <end position="210"/>
    </location>
</feature>
<dbReference type="SUPFAM" id="SSF50249">
    <property type="entry name" value="Nucleic acid-binding proteins"/>
    <property type="match status" value="1"/>
</dbReference>
<dbReference type="EMBL" id="CP003282">
    <property type="protein sequence ID" value="AFG38263.1"/>
    <property type="molecule type" value="Genomic_DNA"/>
</dbReference>
<dbReference type="HOGENOM" id="CLU_005122_7_1_12"/>
<evidence type="ECO:0000256" key="3">
    <source>
        <dbReference type="ARBA" id="ARBA00022801"/>
    </source>
</evidence>
<feature type="domain" description="Helicase C-terminal" evidence="11">
    <location>
        <begin position="524"/>
        <end position="671"/>
    </location>
</feature>
<dbReference type="PROSITE" id="PS51192">
    <property type="entry name" value="HELICASE_ATP_BIND_1"/>
    <property type="match status" value="1"/>
</dbReference>
<keyword evidence="5" id="KW-0067">ATP-binding</keyword>
<dbReference type="RefSeq" id="WP_014456246.1">
    <property type="nucleotide sequence ID" value="NC_017098.1"/>
</dbReference>
<dbReference type="SUPFAM" id="SSF52540">
    <property type="entry name" value="P-loop containing nucleoside triphosphate hydrolases"/>
    <property type="match status" value="2"/>
</dbReference>
<evidence type="ECO:0000256" key="2">
    <source>
        <dbReference type="ARBA" id="ARBA00022763"/>
    </source>
</evidence>
<evidence type="ECO:0000256" key="4">
    <source>
        <dbReference type="ARBA" id="ARBA00022806"/>
    </source>
</evidence>
<dbReference type="Pfam" id="PF00270">
    <property type="entry name" value="DEAD"/>
    <property type="match status" value="1"/>
</dbReference>
<dbReference type="PANTHER" id="PTHR47964">
    <property type="entry name" value="ATP-DEPENDENT DNA HELICASE HOMOLOG RECG, CHLOROPLASTIC"/>
    <property type="match status" value="1"/>
</dbReference>
<protein>
    <recommendedName>
        <fullName evidence="8">Probable DNA 3'-5' helicase RecG</fullName>
    </recommendedName>
</protein>
<evidence type="ECO:0000256" key="6">
    <source>
        <dbReference type="ARBA" id="ARBA00023125"/>
    </source>
</evidence>
<dbReference type="GO" id="GO:0003677">
    <property type="term" value="F:DNA binding"/>
    <property type="evidence" value="ECO:0007669"/>
    <property type="project" value="UniProtKB-KW"/>
</dbReference>
<dbReference type="InterPro" id="IPR047112">
    <property type="entry name" value="RecG/Mfd"/>
</dbReference>
<dbReference type="SMART" id="SM00487">
    <property type="entry name" value="DEXDc"/>
    <property type="match status" value="1"/>
</dbReference>
<dbReference type="PATRIC" id="fig|889378.3.peg.2204"/>
<organism evidence="12 13">
    <name type="scientific">Spirochaeta africana (strain ATCC 700263 / DSM 8902 / Z-7692)</name>
    <dbReference type="NCBI Taxonomy" id="889378"/>
    <lineage>
        <taxon>Bacteria</taxon>
        <taxon>Pseudomonadati</taxon>
        <taxon>Spirochaetota</taxon>
        <taxon>Spirochaetia</taxon>
        <taxon>Spirochaetales</taxon>
        <taxon>Spirochaetaceae</taxon>
        <taxon>Spirochaeta</taxon>
    </lineage>
</organism>
<dbReference type="PROSITE" id="PS51194">
    <property type="entry name" value="HELICASE_CTER"/>
    <property type="match status" value="1"/>
</dbReference>
<dbReference type="Gene3D" id="3.40.50.300">
    <property type="entry name" value="P-loop containing nucleotide triphosphate hydrolases"/>
    <property type="match status" value="2"/>
</dbReference>
<evidence type="ECO:0000256" key="5">
    <source>
        <dbReference type="ARBA" id="ARBA00022840"/>
    </source>
</evidence>
<dbReference type="PANTHER" id="PTHR47964:SF1">
    <property type="entry name" value="ATP-DEPENDENT DNA HELICASE HOMOLOG RECG, CHLOROPLASTIC"/>
    <property type="match status" value="1"/>
</dbReference>
<dbReference type="InterPro" id="IPR045562">
    <property type="entry name" value="RecG_dom3_C"/>
</dbReference>
<dbReference type="GO" id="GO:0005524">
    <property type="term" value="F:ATP binding"/>
    <property type="evidence" value="ECO:0007669"/>
    <property type="project" value="UniProtKB-KW"/>
</dbReference>
<keyword evidence="13" id="KW-1185">Reference proteome</keyword>
<dbReference type="Proteomes" id="UP000007383">
    <property type="component" value="Chromosome"/>
</dbReference>
<dbReference type="Pfam" id="PF19833">
    <property type="entry name" value="RecG_dom3_C"/>
    <property type="match status" value="1"/>
</dbReference>
<evidence type="ECO:0000313" key="13">
    <source>
        <dbReference type="Proteomes" id="UP000007383"/>
    </source>
</evidence>
<evidence type="ECO:0000256" key="8">
    <source>
        <dbReference type="ARBA" id="ARBA00049819"/>
    </source>
</evidence>
<proteinExistence type="predicted"/>
<dbReference type="InterPro" id="IPR027417">
    <property type="entry name" value="P-loop_NTPase"/>
</dbReference>
<sequence>MLLAELGTSVTKLSGVGPAVAGDLHNLGVYTIRDLLLLLPRDYEDRQSLHPLQPDRDGQAWVNTIAEVVAHDYFPFQGKLTLKIMIRDEHGSGSLVCFGRNFLARKLQVGQRHHICGSFAMRYGEFQCTAFDSEPAGKTPQRFGRILPIYPLAGSLQQGRLRSILERTLQQYGDNLDSSLPQELYQDLADAPPDSREADLTGSSSNSSDGTPVDHSCATGTGTQTGRSGGTTNCGTGLALRFLHAPPDLACARAGRQALAYEELFLLQARIAQAVAERKNRQRPPRQHPETLLQALIDSLPFALTPDQQQAVTEIRQDLNSTTPMRRLLHGDVGSGKTLTALCSALPVLEDGGQTVLLVPTELLAQQHTRTVARLLQPLGIASELLTGSLAPAERVAVLERIRSGAAQFICATHAAFSSDVEYASLEYIIVDEQHRFGVEQRQALIHKAVDSANRRGPAEHRDPDVLFMTATPIPRTLALTVFGDLSVSAIRSMPAGRLPIRTHLARMGNEQKVYDWVRAELQNGRQAYFVYPLIRESAKLSIRDAESMAARLATEVFPEYSLGLIHSRTPADQKAATMQDFHHGRIRILAATSVVEVGVDVPNATCMVIEHAERFGLAALHQLRGRVGRGNHQSYCFLVYAEPLTEEAKQRIMVMKQHTDGFEIAEEDLNIRGPGDLAGTRQAGFLRLRAARLPRDMEIMNRARQDAFRIIEADPLLEQPGHACIRRTLQCESLLSLESEGEEPCA</sequence>
<dbReference type="SMART" id="SM00490">
    <property type="entry name" value="HELICc"/>
    <property type="match status" value="1"/>
</dbReference>
<keyword evidence="6" id="KW-0238">DNA-binding</keyword>
<feature type="region of interest" description="Disordered" evidence="9">
    <location>
        <begin position="190"/>
        <end position="231"/>
    </location>
</feature>
<dbReference type="eggNOG" id="COG1200">
    <property type="taxonomic scope" value="Bacteria"/>
</dbReference>
<dbReference type="CDD" id="cd18811">
    <property type="entry name" value="SF2_C_RecG"/>
    <property type="match status" value="1"/>
</dbReference>
<dbReference type="GO" id="GO:0016787">
    <property type="term" value="F:hydrolase activity"/>
    <property type="evidence" value="ECO:0007669"/>
    <property type="project" value="UniProtKB-KW"/>
</dbReference>
<dbReference type="OrthoDB" id="9804325at2"/>
<reference evidence="13" key="1">
    <citation type="journal article" date="2013" name="Stand. Genomic Sci.">
        <title>Complete genome sequence of the halophilic bacterium Spirochaeta africana type strain (Z-7692(T)) from the alkaline Lake Magadi in the East African Rift.</title>
        <authorList>
            <person name="Liolos K."/>
            <person name="Abt B."/>
            <person name="Scheuner C."/>
            <person name="Teshima H."/>
            <person name="Held B."/>
            <person name="Lapidus A."/>
            <person name="Nolan M."/>
            <person name="Lucas S."/>
            <person name="Deshpande S."/>
            <person name="Cheng J.F."/>
            <person name="Tapia R."/>
            <person name="Goodwin L.A."/>
            <person name="Pitluck S."/>
            <person name="Pagani I."/>
            <person name="Ivanova N."/>
            <person name="Mavromatis K."/>
            <person name="Mikhailova N."/>
            <person name="Huntemann M."/>
            <person name="Pati A."/>
            <person name="Chen A."/>
            <person name="Palaniappan K."/>
            <person name="Land M."/>
            <person name="Rohde M."/>
            <person name="Tindall B.J."/>
            <person name="Detter J.C."/>
            <person name="Goker M."/>
            <person name="Bristow J."/>
            <person name="Eisen J.A."/>
            <person name="Markowitz V."/>
            <person name="Hugenholtz P."/>
            <person name="Woyke T."/>
            <person name="Klenk H.P."/>
            <person name="Kyrpides N.C."/>
        </authorList>
    </citation>
    <scope>NUCLEOTIDE SEQUENCE</scope>
    <source>
        <strain evidence="13">ATCC 700263 / DSM 8902 / Z-7692</strain>
    </source>
</reference>
<evidence type="ECO:0000259" key="10">
    <source>
        <dbReference type="PROSITE" id="PS51192"/>
    </source>
</evidence>
<feature type="domain" description="Helicase ATP-binding" evidence="10">
    <location>
        <begin position="318"/>
        <end position="491"/>
    </location>
</feature>
<dbReference type="Pfam" id="PF17191">
    <property type="entry name" value="RecG_wedge"/>
    <property type="match status" value="1"/>
</dbReference>
<evidence type="ECO:0000256" key="9">
    <source>
        <dbReference type="SAM" id="MobiDB-lite"/>
    </source>
</evidence>
<keyword evidence="4 12" id="KW-0347">Helicase</keyword>
<dbReference type="InterPro" id="IPR012340">
    <property type="entry name" value="NA-bd_OB-fold"/>
</dbReference>
<evidence type="ECO:0000313" key="12">
    <source>
        <dbReference type="EMBL" id="AFG38263.1"/>
    </source>
</evidence>
<dbReference type="InterPro" id="IPR011545">
    <property type="entry name" value="DEAD/DEAH_box_helicase_dom"/>
</dbReference>
<dbReference type="GO" id="GO:0006281">
    <property type="term" value="P:DNA repair"/>
    <property type="evidence" value="ECO:0007669"/>
    <property type="project" value="UniProtKB-KW"/>
</dbReference>
<gene>
    <name evidence="12" type="ordered locus">Spiaf_2227</name>
</gene>
<dbReference type="KEGG" id="sfc:Spiaf_2227"/>
<dbReference type="GO" id="GO:0003678">
    <property type="term" value="F:DNA helicase activity"/>
    <property type="evidence" value="ECO:0007669"/>
    <property type="project" value="TreeGrafter"/>
</dbReference>
<evidence type="ECO:0000256" key="7">
    <source>
        <dbReference type="ARBA" id="ARBA00023204"/>
    </source>
</evidence>
<keyword evidence="1" id="KW-0547">Nucleotide-binding</keyword>
<keyword evidence="7" id="KW-0234">DNA repair</keyword>
<evidence type="ECO:0000256" key="1">
    <source>
        <dbReference type="ARBA" id="ARBA00022741"/>
    </source>
</evidence>